<dbReference type="GO" id="GO:0005737">
    <property type="term" value="C:cytoplasm"/>
    <property type="evidence" value="ECO:0007669"/>
    <property type="project" value="TreeGrafter"/>
</dbReference>
<gene>
    <name evidence="8" type="ORF">EPK99_09600</name>
</gene>
<evidence type="ECO:0000256" key="4">
    <source>
        <dbReference type="ARBA" id="ARBA00023267"/>
    </source>
</evidence>
<evidence type="ECO:0000256" key="1">
    <source>
        <dbReference type="ARBA" id="ARBA00022598"/>
    </source>
</evidence>
<dbReference type="Pfam" id="PF02237">
    <property type="entry name" value="BPL_C"/>
    <property type="match status" value="1"/>
</dbReference>
<dbReference type="PANTHER" id="PTHR12835">
    <property type="entry name" value="BIOTIN PROTEIN LIGASE"/>
    <property type="match status" value="1"/>
</dbReference>
<reference evidence="8 9" key="1">
    <citation type="submission" date="2019-01" db="EMBL/GenBank/DDBJ databases">
        <title>The draft genome of Rhizobium sp. 24NR.</title>
        <authorList>
            <person name="Liu L."/>
            <person name="Liang L."/>
            <person name="Shi S."/>
            <person name="Xu L."/>
            <person name="Wang X."/>
            <person name="Li L."/>
            <person name="Zhang X."/>
        </authorList>
    </citation>
    <scope>NUCLEOTIDE SEQUENCE [LARGE SCALE GENOMIC DNA]</scope>
    <source>
        <strain evidence="8 9">24NR</strain>
    </source>
</reference>
<evidence type="ECO:0000259" key="7">
    <source>
        <dbReference type="PROSITE" id="PS51733"/>
    </source>
</evidence>
<evidence type="ECO:0000256" key="2">
    <source>
        <dbReference type="ARBA" id="ARBA00022741"/>
    </source>
</evidence>
<dbReference type="Proteomes" id="UP000287687">
    <property type="component" value="Unassembled WGS sequence"/>
</dbReference>
<comment type="catalytic activity">
    <reaction evidence="6">
        <text>biotin + L-lysyl-[protein] + ATP = N(6)-biotinyl-L-lysyl-[protein] + AMP + diphosphate + H(+)</text>
        <dbReference type="Rhea" id="RHEA:11756"/>
        <dbReference type="Rhea" id="RHEA-COMP:9752"/>
        <dbReference type="Rhea" id="RHEA-COMP:10505"/>
        <dbReference type="ChEBI" id="CHEBI:15378"/>
        <dbReference type="ChEBI" id="CHEBI:29969"/>
        <dbReference type="ChEBI" id="CHEBI:30616"/>
        <dbReference type="ChEBI" id="CHEBI:33019"/>
        <dbReference type="ChEBI" id="CHEBI:57586"/>
        <dbReference type="ChEBI" id="CHEBI:83144"/>
        <dbReference type="ChEBI" id="CHEBI:456215"/>
        <dbReference type="EC" id="6.3.4.15"/>
    </reaction>
</comment>
<comment type="caution">
    <text evidence="8">The sequence shown here is derived from an EMBL/GenBank/DDBJ whole genome shotgun (WGS) entry which is preliminary data.</text>
</comment>
<evidence type="ECO:0000313" key="8">
    <source>
        <dbReference type="EMBL" id="RWX78829.1"/>
    </source>
</evidence>
<dbReference type="GO" id="GO:0005524">
    <property type="term" value="F:ATP binding"/>
    <property type="evidence" value="ECO:0007669"/>
    <property type="project" value="UniProtKB-KW"/>
</dbReference>
<proteinExistence type="predicted"/>
<evidence type="ECO:0000256" key="6">
    <source>
        <dbReference type="ARBA" id="ARBA00047846"/>
    </source>
</evidence>
<organism evidence="8 9">
    <name type="scientific">Neorhizobium lilium</name>
    <dbReference type="NCBI Taxonomy" id="2503024"/>
    <lineage>
        <taxon>Bacteria</taxon>
        <taxon>Pseudomonadati</taxon>
        <taxon>Pseudomonadota</taxon>
        <taxon>Alphaproteobacteria</taxon>
        <taxon>Hyphomicrobiales</taxon>
        <taxon>Rhizobiaceae</taxon>
        <taxon>Rhizobium/Agrobacterium group</taxon>
        <taxon>Neorhizobium</taxon>
    </lineage>
</organism>
<dbReference type="InterPro" id="IPR004143">
    <property type="entry name" value="BPL_LPL_catalytic"/>
</dbReference>
<dbReference type="EC" id="6.3.4.15" evidence="5"/>
<dbReference type="SUPFAM" id="SSF50037">
    <property type="entry name" value="C-terminal domain of transcriptional repressors"/>
    <property type="match status" value="1"/>
</dbReference>
<evidence type="ECO:0000256" key="5">
    <source>
        <dbReference type="ARBA" id="ARBA00024227"/>
    </source>
</evidence>
<dbReference type="InterPro" id="IPR045864">
    <property type="entry name" value="aa-tRNA-synth_II/BPL/LPL"/>
</dbReference>
<name>A0A3S3VKM1_9HYPH</name>
<dbReference type="CDD" id="cd16442">
    <property type="entry name" value="BPL"/>
    <property type="match status" value="1"/>
</dbReference>
<dbReference type="SUPFAM" id="SSF55681">
    <property type="entry name" value="Class II aaRS and biotin synthetases"/>
    <property type="match status" value="1"/>
</dbReference>
<dbReference type="EMBL" id="SBIP01000002">
    <property type="protein sequence ID" value="RWX78829.1"/>
    <property type="molecule type" value="Genomic_DNA"/>
</dbReference>
<feature type="domain" description="BPL/LPL catalytic" evidence="7">
    <location>
        <begin position="15"/>
        <end position="189"/>
    </location>
</feature>
<dbReference type="Pfam" id="PF03099">
    <property type="entry name" value="BPL_LplA_LipB"/>
    <property type="match status" value="1"/>
</dbReference>
<keyword evidence="4" id="KW-0092">Biotin</keyword>
<dbReference type="Gene3D" id="3.30.930.10">
    <property type="entry name" value="Bira Bifunctional Protein, Domain 2"/>
    <property type="match status" value="1"/>
</dbReference>
<evidence type="ECO:0000256" key="3">
    <source>
        <dbReference type="ARBA" id="ARBA00022840"/>
    </source>
</evidence>
<dbReference type="OrthoDB" id="9807064at2"/>
<dbReference type="RefSeq" id="WP_128442806.1">
    <property type="nucleotide sequence ID" value="NZ_SBIP01000002.1"/>
</dbReference>
<dbReference type="Gene3D" id="2.30.30.100">
    <property type="match status" value="1"/>
</dbReference>
<dbReference type="InterPro" id="IPR004408">
    <property type="entry name" value="Biotin_CoA_COase_ligase"/>
</dbReference>
<dbReference type="InterPro" id="IPR003142">
    <property type="entry name" value="BPL_C"/>
</dbReference>
<dbReference type="AlphaFoldDB" id="A0A3S3VKM1"/>
<accession>A0A3S3VKM1</accession>
<dbReference type="PANTHER" id="PTHR12835:SF5">
    <property type="entry name" value="BIOTIN--PROTEIN LIGASE"/>
    <property type="match status" value="1"/>
</dbReference>
<dbReference type="InterPro" id="IPR008988">
    <property type="entry name" value="Transcriptional_repressor_C"/>
</dbReference>
<dbReference type="PROSITE" id="PS51733">
    <property type="entry name" value="BPL_LPL_CATALYTIC"/>
    <property type="match status" value="1"/>
</dbReference>
<keyword evidence="1 8" id="KW-0436">Ligase</keyword>
<dbReference type="NCBIfam" id="TIGR00121">
    <property type="entry name" value="birA_ligase"/>
    <property type="match status" value="1"/>
</dbReference>
<protein>
    <recommendedName>
        <fullName evidence="5">biotin--[biotin carboxyl-carrier protein] ligase</fullName>
        <ecNumber evidence="5">6.3.4.15</ecNumber>
    </recommendedName>
</protein>
<keyword evidence="2" id="KW-0547">Nucleotide-binding</keyword>
<evidence type="ECO:0000313" key="9">
    <source>
        <dbReference type="Proteomes" id="UP000287687"/>
    </source>
</evidence>
<dbReference type="GO" id="GO:0004077">
    <property type="term" value="F:biotin--[biotin carboxyl-carrier protein] ligase activity"/>
    <property type="evidence" value="ECO:0007669"/>
    <property type="project" value="UniProtKB-EC"/>
</dbReference>
<keyword evidence="9" id="KW-1185">Reference proteome</keyword>
<keyword evidence="3" id="KW-0067">ATP-binding</keyword>
<sequence>MAVGRNGRFSLEAFRHESLSEVGSTNSECLARARAGDSGLLWVTADRQTAGRGRRGRSWMSEPGNLYASLLMLDPAPPHLVGSLPLAVAVAVHGAIRSVLPAGAPALEVKWPNDILIGRAKTCGILIEGEIMPNSRHALVVGIGINIQHMPDNAPYGVTRLADHRAGVSAQEVFAHLYREMAEVLELWNEGQGTREVTRRWRSIACGIGENITVNLPERSLVGRFAGINDDGFLQLETKDGIMLPIAAGDVFFHGSE</sequence>